<dbReference type="Pfam" id="PF00891">
    <property type="entry name" value="Methyltransf_2"/>
    <property type="match status" value="1"/>
</dbReference>
<gene>
    <name evidence="5" type="ORF">CH63R_13362</name>
</gene>
<name>A0A1B7XWV9_COLHI</name>
<feature type="domain" description="O-methyltransferase C-terminal" evidence="4">
    <location>
        <begin position="179"/>
        <end position="407"/>
    </location>
</feature>
<dbReference type="GO" id="GO:0008171">
    <property type="term" value="F:O-methyltransferase activity"/>
    <property type="evidence" value="ECO:0007669"/>
    <property type="project" value="InterPro"/>
</dbReference>
<dbReference type="InterPro" id="IPR001077">
    <property type="entry name" value="COMT_C"/>
</dbReference>
<dbReference type="Proteomes" id="UP000092177">
    <property type="component" value="Chromosome 9"/>
</dbReference>
<organism evidence="5 6">
    <name type="scientific">Colletotrichum higginsianum (strain IMI 349063)</name>
    <name type="common">Crucifer anthracnose fungus</name>
    <dbReference type="NCBI Taxonomy" id="759273"/>
    <lineage>
        <taxon>Eukaryota</taxon>
        <taxon>Fungi</taxon>
        <taxon>Dikarya</taxon>
        <taxon>Ascomycota</taxon>
        <taxon>Pezizomycotina</taxon>
        <taxon>Sordariomycetes</taxon>
        <taxon>Hypocreomycetidae</taxon>
        <taxon>Glomerellales</taxon>
        <taxon>Glomerellaceae</taxon>
        <taxon>Colletotrichum</taxon>
        <taxon>Colletotrichum destructivum species complex</taxon>
    </lineage>
</organism>
<keyword evidence="6" id="KW-1185">Reference proteome</keyword>
<reference evidence="6" key="1">
    <citation type="journal article" date="2017" name="BMC Genomics">
        <title>Gapless genome assembly of Colletotrichum higginsianum reveals chromosome structure and association of transposable elements with secondary metabolite gene clusters.</title>
        <authorList>
            <person name="Dallery J.-F."/>
            <person name="Lapalu N."/>
            <person name="Zampounis A."/>
            <person name="Pigne S."/>
            <person name="Luyten I."/>
            <person name="Amselem J."/>
            <person name="Wittenberg A.H.J."/>
            <person name="Zhou S."/>
            <person name="de Queiroz M.V."/>
            <person name="Robin G.P."/>
            <person name="Auger A."/>
            <person name="Hainaut M."/>
            <person name="Henrissat B."/>
            <person name="Kim K.-T."/>
            <person name="Lee Y.-H."/>
            <person name="Lespinet O."/>
            <person name="Schwartz D.C."/>
            <person name="Thon M.R."/>
            <person name="O'Connell R.J."/>
        </authorList>
    </citation>
    <scope>NUCLEOTIDE SEQUENCE [LARGE SCALE GENOMIC DNA]</scope>
    <source>
        <strain evidence="6">IMI 349063</strain>
    </source>
</reference>
<keyword evidence="3" id="KW-0949">S-adenosyl-L-methionine</keyword>
<dbReference type="EMBL" id="LTAN01000009">
    <property type="protein sequence ID" value="OBR04235.1"/>
    <property type="molecule type" value="Genomic_DNA"/>
</dbReference>
<evidence type="ECO:0000259" key="4">
    <source>
        <dbReference type="Pfam" id="PF00891"/>
    </source>
</evidence>
<dbReference type="GeneID" id="28872443"/>
<evidence type="ECO:0000313" key="6">
    <source>
        <dbReference type="Proteomes" id="UP000092177"/>
    </source>
</evidence>
<evidence type="ECO:0000256" key="1">
    <source>
        <dbReference type="ARBA" id="ARBA00022603"/>
    </source>
</evidence>
<dbReference type="GO" id="GO:0032259">
    <property type="term" value="P:methylation"/>
    <property type="evidence" value="ECO:0007669"/>
    <property type="project" value="UniProtKB-KW"/>
</dbReference>
<comment type="caution">
    <text evidence="5">The sequence shown here is derived from an EMBL/GenBank/DDBJ whole genome shotgun (WGS) entry which is preliminary data.</text>
</comment>
<dbReference type="PANTHER" id="PTHR43712:SF16">
    <property type="entry name" value="O-METHYLTRANSFERASE ELCB"/>
    <property type="match status" value="1"/>
</dbReference>
<dbReference type="InterPro" id="IPR016461">
    <property type="entry name" value="COMT-like"/>
</dbReference>
<accession>A0A1B7XWV9</accession>
<dbReference type="RefSeq" id="XP_018152753.1">
    <property type="nucleotide sequence ID" value="XM_018308336.1"/>
</dbReference>
<sequence>MSNSSEILFGLASQLSQLATLSSSDAEKNDAAIVIGQKVLDAARGPMPDWMDRAIHAMDFVSLKLFLDWKAFDMIPLDGSISHTHLAEKLEADVSLIRRLSWVLISGGILTQIGDDKVAHNEKSKLYLSGTPDEVLFHMMQVFTSLAPRPMAFEEHIITALKLPEYFAKYGRREPATRAHTPYSFARGRPEKEVWELHRENPEQVKRFMKGMEMAQKFVPLEGIYDFGWVESKLSEGSDRPIFVDVGGSKGHAIKAILEENPFLPAERVILQDRDEVIEQVAALKDPGLEHVKLQVHDFHAEQPVKSKFANHTPLFFIISAHELTHADALIYWIRRCLHDYGDDDSVKILSQLSDAMGSDSKVLVVEYVLQNPPPPVGAMTDFGMMTIGGKERTAADWESVAARAGLKIERIHGLEKKMQVIECAKA</sequence>
<dbReference type="SUPFAM" id="SSF46785">
    <property type="entry name" value="Winged helix' DNA-binding domain"/>
    <property type="match status" value="1"/>
</dbReference>
<proteinExistence type="predicted"/>
<dbReference type="InterPro" id="IPR029063">
    <property type="entry name" value="SAM-dependent_MTases_sf"/>
</dbReference>
<dbReference type="InterPro" id="IPR036388">
    <property type="entry name" value="WH-like_DNA-bd_sf"/>
</dbReference>
<dbReference type="VEuPathDB" id="FungiDB:CH63R_13362"/>
<dbReference type="PROSITE" id="PS51683">
    <property type="entry name" value="SAM_OMT_II"/>
    <property type="match status" value="1"/>
</dbReference>
<keyword evidence="2 5" id="KW-0808">Transferase</keyword>
<dbReference type="OrthoDB" id="1535081at2759"/>
<keyword evidence="1 5" id="KW-0489">Methyltransferase</keyword>
<evidence type="ECO:0000313" key="5">
    <source>
        <dbReference type="EMBL" id="OBR04235.1"/>
    </source>
</evidence>
<dbReference type="AlphaFoldDB" id="A0A1B7XWV9"/>
<dbReference type="Gene3D" id="3.40.50.150">
    <property type="entry name" value="Vaccinia Virus protein VP39"/>
    <property type="match status" value="1"/>
</dbReference>
<dbReference type="PANTHER" id="PTHR43712">
    <property type="entry name" value="PUTATIVE (AFU_ORTHOLOGUE AFUA_4G14580)-RELATED"/>
    <property type="match status" value="1"/>
</dbReference>
<dbReference type="KEGG" id="chig:CH63R_13362"/>
<protein>
    <submittedName>
        <fullName evidence="5">O-methyltransferase</fullName>
    </submittedName>
</protein>
<dbReference type="Gene3D" id="1.10.10.10">
    <property type="entry name" value="Winged helix-like DNA-binding domain superfamily/Winged helix DNA-binding domain"/>
    <property type="match status" value="1"/>
</dbReference>
<evidence type="ECO:0000256" key="2">
    <source>
        <dbReference type="ARBA" id="ARBA00022679"/>
    </source>
</evidence>
<evidence type="ECO:0000256" key="3">
    <source>
        <dbReference type="ARBA" id="ARBA00022691"/>
    </source>
</evidence>
<dbReference type="InterPro" id="IPR036390">
    <property type="entry name" value="WH_DNA-bd_sf"/>
</dbReference>
<dbReference type="SUPFAM" id="SSF53335">
    <property type="entry name" value="S-adenosyl-L-methionine-dependent methyltransferases"/>
    <property type="match status" value="1"/>
</dbReference>